<feature type="region of interest" description="Disordered" evidence="1">
    <location>
        <begin position="55"/>
        <end position="102"/>
    </location>
</feature>
<name>A0ABP9YYV5_9FUNG</name>
<evidence type="ECO:0000256" key="1">
    <source>
        <dbReference type="SAM" id="MobiDB-lite"/>
    </source>
</evidence>
<evidence type="ECO:0000313" key="3">
    <source>
        <dbReference type="Proteomes" id="UP001473302"/>
    </source>
</evidence>
<protein>
    <submittedName>
        <fullName evidence="2">Uncharacterized protein</fullName>
    </submittedName>
</protein>
<feature type="compositionally biased region" description="Low complexity" evidence="1">
    <location>
        <begin position="58"/>
        <end position="75"/>
    </location>
</feature>
<keyword evidence="3" id="KW-1185">Reference proteome</keyword>
<reference evidence="2 3" key="1">
    <citation type="submission" date="2024-04" db="EMBL/GenBank/DDBJ databases">
        <title>genome sequences of Mucor flavus KT1a and Helicostylum pulchrum KT1b strains isolated from the surface of a dry-aged beef.</title>
        <authorList>
            <person name="Toyotome T."/>
            <person name="Hosono M."/>
            <person name="Torimaru M."/>
            <person name="Fukuda K."/>
            <person name="Mikami N."/>
        </authorList>
    </citation>
    <scope>NUCLEOTIDE SEQUENCE [LARGE SCALE GENOMIC DNA]</scope>
    <source>
        <strain evidence="2 3">KT1a</strain>
    </source>
</reference>
<organism evidence="2 3">
    <name type="scientific">Mucor flavus</name>
    <dbReference type="NCBI Taxonomy" id="439312"/>
    <lineage>
        <taxon>Eukaryota</taxon>
        <taxon>Fungi</taxon>
        <taxon>Fungi incertae sedis</taxon>
        <taxon>Mucoromycota</taxon>
        <taxon>Mucoromycotina</taxon>
        <taxon>Mucoromycetes</taxon>
        <taxon>Mucorales</taxon>
        <taxon>Mucorineae</taxon>
        <taxon>Mucoraceae</taxon>
        <taxon>Mucor</taxon>
    </lineage>
</organism>
<sequence length="265" mass="29037">MDNKFQLWSPPLLDLSLDSFSNDLMQEFDKTRTGQAHLKKMDNTTLEQLESLEVNNTSNHRNNSILSSSSPIDSSVTLPPSERETSFHEQQQQEEDFSSSSTANLFRKSSTFLKKKLSQSGASKKDENSSISTTTTTNTTTNAEDNISNIISRQYPPKPLQYSPVVEPPSDILQTINSDNESSFAASSIHTNTLPRSSRDIAPALKSNAGTTHQNRMSHPISITSTATSVSANTPVPAPTTAATTATNTQSSAPKRRSFFSLRFC</sequence>
<feature type="region of interest" description="Disordered" evidence="1">
    <location>
        <begin position="116"/>
        <end position="148"/>
    </location>
</feature>
<feature type="compositionally biased region" description="Low complexity" evidence="1">
    <location>
        <begin position="129"/>
        <end position="142"/>
    </location>
</feature>
<feature type="compositionally biased region" description="Low complexity" evidence="1">
    <location>
        <begin position="226"/>
        <end position="253"/>
    </location>
</feature>
<proteinExistence type="predicted"/>
<feature type="region of interest" description="Disordered" evidence="1">
    <location>
        <begin position="226"/>
        <end position="255"/>
    </location>
</feature>
<comment type="caution">
    <text evidence="2">The sequence shown here is derived from an EMBL/GenBank/DDBJ whole genome shotgun (WGS) entry which is preliminary data.</text>
</comment>
<dbReference type="EMBL" id="BAABUK010000011">
    <property type="protein sequence ID" value="GAA5812016.1"/>
    <property type="molecule type" value="Genomic_DNA"/>
</dbReference>
<evidence type="ECO:0000313" key="2">
    <source>
        <dbReference type="EMBL" id="GAA5812016.1"/>
    </source>
</evidence>
<gene>
    <name evidence="2" type="ORF">MFLAVUS_005465</name>
</gene>
<dbReference type="Proteomes" id="UP001473302">
    <property type="component" value="Unassembled WGS sequence"/>
</dbReference>
<accession>A0ABP9YYV5</accession>